<feature type="compositionally biased region" description="Polar residues" evidence="1">
    <location>
        <begin position="19"/>
        <end position="42"/>
    </location>
</feature>
<dbReference type="Proteomes" id="UP000039865">
    <property type="component" value="Unassembled WGS sequence"/>
</dbReference>
<evidence type="ECO:0000313" key="2">
    <source>
        <dbReference type="EMBL" id="CDW77801.1"/>
    </source>
</evidence>
<sequence>MASKVRKGSSPIDLYQQQMLRASNQSPSSFNKKLNRGKTSSPGGVIKPGLQFNSQQNSINQQQQLNRNYQLDQQKKLSVDGFSDYSQSNLQQKHNSNSTKDNTKITIINAHNNSIASTIYNINGPYNSNITVNESKIKINDQYNSSVNEHHSAQQLINQNNQIHKPPMIPSLKAKIFQTAIGGAPTTSKSGNRTNALTGVTGLTFDDKIAHPTSSVLGDIHKGNFSRAGPGSISNLYVPSMGPLLTSPHYPEEVIFQSDIKSIVEFKRREEQMVEEFACSQCPYMHLNHSLMIDYQDRDNMKKRIVFSSLDELDRSVSDRNLMNIRDKHKQSFEDWQREISMKCQRNKQLQFQ</sequence>
<protein>
    <submittedName>
        <fullName evidence="2">Uncharacterized protein</fullName>
    </submittedName>
</protein>
<evidence type="ECO:0000313" key="3">
    <source>
        <dbReference type="Proteomes" id="UP000039865"/>
    </source>
</evidence>
<dbReference type="EMBL" id="CCKQ01006489">
    <property type="protein sequence ID" value="CDW77801.1"/>
    <property type="molecule type" value="Genomic_DNA"/>
</dbReference>
<keyword evidence="3" id="KW-1185">Reference proteome</keyword>
<organism evidence="2 3">
    <name type="scientific">Stylonychia lemnae</name>
    <name type="common">Ciliate</name>
    <dbReference type="NCBI Taxonomy" id="5949"/>
    <lineage>
        <taxon>Eukaryota</taxon>
        <taxon>Sar</taxon>
        <taxon>Alveolata</taxon>
        <taxon>Ciliophora</taxon>
        <taxon>Intramacronucleata</taxon>
        <taxon>Spirotrichea</taxon>
        <taxon>Stichotrichia</taxon>
        <taxon>Sporadotrichida</taxon>
        <taxon>Oxytrichidae</taxon>
        <taxon>Stylonychinae</taxon>
        <taxon>Stylonychia</taxon>
    </lineage>
</organism>
<accession>A0A078A7F3</accession>
<gene>
    <name evidence="2" type="primary">Contig14293.g15223</name>
    <name evidence="2" type="ORF">STYLEM_6767</name>
</gene>
<name>A0A078A7F3_STYLE</name>
<dbReference type="AlphaFoldDB" id="A0A078A7F3"/>
<reference evidence="2 3" key="1">
    <citation type="submission" date="2014-06" db="EMBL/GenBank/DDBJ databases">
        <authorList>
            <person name="Swart Estienne"/>
        </authorList>
    </citation>
    <scope>NUCLEOTIDE SEQUENCE [LARGE SCALE GENOMIC DNA]</scope>
    <source>
        <strain evidence="2 3">130c</strain>
    </source>
</reference>
<feature type="region of interest" description="Disordered" evidence="1">
    <location>
        <begin position="19"/>
        <end position="51"/>
    </location>
</feature>
<evidence type="ECO:0000256" key="1">
    <source>
        <dbReference type="SAM" id="MobiDB-lite"/>
    </source>
</evidence>
<proteinExistence type="predicted"/>
<dbReference type="InParanoid" id="A0A078A7F3"/>